<dbReference type="AlphaFoldDB" id="A0A0V8QD02"/>
<keyword evidence="1" id="KW-0812">Transmembrane</keyword>
<evidence type="ECO:0000256" key="1">
    <source>
        <dbReference type="SAM" id="Phobius"/>
    </source>
</evidence>
<accession>A0A0V8QD02</accession>
<keyword evidence="3" id="KW-1185">Reference proteome</keyword>
<keyword evidence="1" id="KW-1133">Transmembrane helix</keyword>
<proteinExistence type="predicted"/>
<sequence length="91" mass="10754">MIDRLYQARVLCGMIDILSFKIYIEHLRKRLKCTACTEKLFLIKCKLEMSKRNGLWIWNDYLLPSLMIPIVILFLFTQNQIMQGMVDGAIK</sequence>
<dbReference type="EMBL" id="LNAM01000194">
    <property type="protein sequence ID" value="KSV57929.1"/>
    <property type="molecule type" value="Genomic_DNA"/>
</dbReference>
<dbReference type="STRING" id="290052.ASU35_14800"/>
<feature type="transmembrane region" description="Helical" evidence="1">
    <location>
        <begin position="56"/>
        <end position="76"/>
    </location>
</feature>
<comment type="caution">
    <text evidence="2">The sequence shown here is derived from an EMBL/GenBank/DDBJ whole genome shotgun (WGS) entry which is preliminary data.</text>
</comment>
<evidence type="ECO:0000313" key="3">
    <source>
        <dbReference type="Proteomes" id="UP000054874"/>
    </source>
</evidence>
<gene>
    <name evidence="2" type="ORF">ASU35_14800</name>
</gene>
<reference evidence="2 3" key="1">
    <citation type="submission" date="2015-11" db="EMBL/GenBank/DDBJ databases">
        <title>Butyribacter intestini gen. nov., sp. nov., a butyric acid-producing bacterium of the family Lachnospiraceae isolated from the human faeces.</title>
        <authorList>
            <person name="Zou Y."/>
            <person name="Xue W."/>
            <person name="Luo G."/>
            <person name="Lv M."/>
        </authorList>
    </citation>
    <scope>NUCLEOTIDE SEQUENCE [LARGE SCALE GENOMIC DNA]</scope>
    <source>
        <strain evidence="2 3">ACET-33324</strain>
    </source>
</reference>
<protein>
    <submittedName>
        <fullName evidence="2">Uncharacterized protein</fullName>
    </submittedName>
</protein>
<organism evidence="2 3">
    <name type="scientific">Acetivibrio ethanolgignens</name>
    <dbReference type="NCBI Taxonomy" id="290052"/>
    <lineage>
        <taxon>Bacteria</taxon>
        <taxon>Bacillati</taxon>
        <taxon>Bacillota</taxon>
        <taxon>Clostridia</taxon>
        <taxon>Eubacteriales</taxon>
        <taxon>Oscillospiraceae</taxon>
        <taxon>Acetivibrio</taxon>
    </lineage>
</organism>
<keyword evidence="1" id="KW-0472">Membrane</keyword>
<evidence type="ECO:0000313" key="2">
    <source>
        <dbReference type="EMBL" id="KSV57929.1"/>
    </source>
</evidence>
<dbReference type="Proteomes" id="UP000054874">
    <property type="component" value="Unassembled WGS sequence"/>
</dbReference>
<name>A0A0V8QD02_9FIRM</name>
<dbReference type="RefSeq" id="WP_058353832.1">
    <property type="nucleotide sequence ID" value="NZ_CABMMD010000194.1"/>
</dbReference>